<evidence type="ECO:0000256" key="1">
    <source>
        <dbReference type="ARBA" id="ARBA00002265"/>
    </source>
</evidence>
<proteinExistence type="inferred from homology"/>
<name>A0ABP8V787_9GAMM</name>
<keyword evidence="5 9" id="KW-0812">Transmembrane</keyword>
<feature type="transmembrane region" description="Helical" evidence="9">
    <location>
        <begin position="63"/>
        <end position="83"/>
    </location>
</feature>
<gene>
    <name evidence="10" type="primary">lptG</name>
    <name evidence="10" type="ORF">GCM10023116_36370</name>
</gene>
<dbReference type="PANTHER" id="PTHR33529:SF2">
    <property type="entry name" value="LIPOPOLYSACCHARIDE EXPORT SYSTEM PERMEASE PROTEIN LPTG"/>
    <property type="match status" value="1"/>
</dbReference>
<evidence type="ECO:0000256" key="7">
    <source>
        <dbReference type="ARBA" id="ARBA00023136"/>
    </source>
</evidence>
<evidence type="ECO:0000256" key="9">
    <source>
        <dbReference type="SAM" id="Phobius"/>
    </source>
</evidence>
<dbReference type="NCBIfam" id="TIGR04408">
    <property type="entry name" value="LptG_lptG"/>
    <property type="match status" value="1"/>
</dbReference>
<comment type="similarity">
    <text evidence="3">Belongs to the LptF/LptG family.</text>
</comment>
<sequence length="355" mass="39405">MKIMKKLDRYIGLNVLGAMLVVLVVVVFLNSLFAFLDQLGSMRANYQLPQVLKYMLLTTPKRIYEVIPVSALIGCLAGLGSMAGHSELVVMRAAGVSLSRIGWAVMKPALVMIVAGMLIGEYLTPVAEQMALTQRKIERSADGRYSDEGVWHREGNSYMFFNAVQPNGVLYGVSRFEFDDQNRLVESSYADRALYQGKHWVLEDVKNSHYQGNKVTTTTNLTEDWHTELTTTLLKVVVVKPDDLSIEGLMTYVDYLRDQGLESGEYDLAFWKKVLQPLSIFVLVLIGMSFVFGPLRSVSMGLRLFTGVVTGVVFMILQNLMGPASLVFGFSPLVAVLLPIVICFGIGVVLLRRAA</sequence>
<evidence type="ECO:0000256" key="3">
    <source>
        <dbReference type="ARBA" id="ARBA00007725"/>
    </source>
</evidence>
<evidence type="ECO:0000256" key="5">
    <source>
        <dbReference type="ARBA" id="ARBA00022692"/>
    </source>
</evidence>
<dbReference type="Proteomes" id="UP001500604">
    <property type="component" value="Unassembled WGS sequence"/>
</dbReference>
<comment type="subcellular location">
    <subcellularLocation>
        <location evidence="2">Cell membrane</location>
        <topology evidence="2">Multi-pass membrane protein</topology>
    </subcellularLocation>
</comment>
<comment type="caution">
    <text evidence="10">The sequence shown here is derived from an EMBL/GenBank/DDBJ whole genome shotgun (WGS) entry which is preliminary data.</text>
</comment>
<dbReference type="Pfam" id="PF03739">
    <property type="entry name" value="LptF_LptG"/>
    <property type="match status" value="1"/>
</dbReference>
<organism evidence="10 11">
    <name type="scientific">Kistimonas scapharcae</name>
    <dbReference type="NCBI Taxonomy" id="1036133"/>
    <lineage>
        <taxon>Bacteria</taxon>
        <taxon>Pseudomonadati</taxon>
        <taxon>Pseudomonadota</taxon>
        <taxon>Gammaproteobacteria</taxon>
        <taxon>Oceanospirillales</taxon>
        <taxon>Endozoicomonadaceae</taxon>
        <taxon>Kistimonas</taxon>
    </lineage>
</organism>
<keyword evidence="6 9" id="KW-1133">Transmembrane helix</keyword>
<feature type="transmembrane region" description="Helical" evidence="9">
    <location>
        <begin position="302"/>
        <end position="321"/>
    </location>
</feature>
<protein>
    <submittedName>
        <fullName evidence="10">LPS export ABC transporter permease LptG</fullName>
    </submittedName>
</protein>
<accession>A0ABP8V787</accession>
<comment type="subunit">
    <text evidence="8">Component of the lipopolysaccharide transport and assembly complex. The LptBFG transporter is composed of two ATP-binding proteins (LptB) and two transmembrane proteins (LptF and LptG).</text>
</comment>
<feature type="transmembrane region" description="Helical" evidence="9">
    <location>
        <begin position="12"/>
        <end position="36"/>
    </location>
</feature>
<evidence type="ECO:0000256" key="4">
    <source>
        <dbReference type="ARBA" id="ARBA00022475"/>
    </source>
</evidence>
<evidence type="ECO:0000256" key="6">
    <source>
        <dbReference type="ARBA" id="ARBA00022989"/>
    </source>
</evidence>
<evidence type="ECO:0000256" key="8">
    <source>
        <dbReference type="ARBA" id="ARBA00026081"/>
    </source>
</evidence>
<comment type="function">
    <text evidence="1">Part of the ABC transporter complex LptBFG involved in the translocation of lipopolysaccharide (LPS) from the inner membrane to the outer membrane.</text>
</comment>
<keyword evidence="7 9" id="KW-0472">Membrane</keyword>
<evidence type="ECO:0000313" key="10">
    <source>
        <dbReference type="EMBL" id="GAA4651353.1"/>
    </source>
</evidence>
<feature type="transmembrane region" description="Helical" evidence="9">
    <location>
        <begin position="274"/>
        <end position="295"/>
    </location>
</feature>
<evidence type="ECO:0000256" key="2">
    <source>
        <dbReference type="ARBA" id="ARBA00004651"/>
    </source>
</evidence>
<feature type="transmembrane region" description="Helical" evidence="9">
    <location>
        <begin position="327"/>
        <end position="351"/>
    </location>
</feature>
<dbReference type="PANTHER" id="PTHR33529">
    <property type="entry name" value="SLR0882 PROTEIN-RELATED"/>
    <property type="match status" value="1"/>
</dbReference>
<feature type="transmembrane region" description="Helical" evidence="9">
    <location>
        <begin position="104"/>
        <end position="123"/>
    </location>
</feature>
<keyword evidence="11" id="KW-1185">Reference proteome</keyword>
<keyword evidence="4" id="KW-1003">Cell membrane</keyword>
<dbReference type="InterPro" id="IPR005495">
    <property type="entry name" value="LptG/LptF_permease"/>
</dbReference>
<dbReference type="EMBL" id="BAABFL010000449">
    <property type="protein sequence ID" value="GAA4651353.1"/>
    <property type="molecule type" value="Genomic_DNA"/>
</dbReference>
<evidence type="ECO:0000313" key="11">
    <source>
        <dbReference type="Proteomes" id="UP001500604"/>
    </source>
</evidence>
<reference evidence="11" key="1">
    <citation type="journal article" date="2019" name="Int. J. Syst. Evol. Microbiol.">
        <title>The Global Catalogue of Microorganisms (GCM) 10K type strain sequencing project: providing services to taxonomists for standard genome sequencing and annotation.</title>
        <authorList>
            <consortium name="The Broad Institute Genomics Platform"/>
            <consortium name="The Broad Institute Genome Sequencing Center for Infectious Disease"/>
            <person name="Wu L."/>
            <person name="Ma J."/>
        </authorList>
    </citation>
    <scope>NUCLEOTIDE SEQUENCE [LARGE SCALE GENOMIC DNA]</scope>
    <source>
        <strain evidence="11">JCM 17805</strain>
    </source>
</reference>
<dbReference type="InterPro" id="IPR030923">
    <property type="entry name" value="LptG"/>
</dbReference>